<accession>A0ABS3AV03</accession>
<evidence type="ECO:0000313" key="2">
    <source>
        <dbReference type="Proteomes" id="UP000717534"/>
    </source>
</evidence>
<dbReference type="NCBIfam" id="TIGR02563">
    <property type="entry name" value="cas_Csy4"/>
    <property type="match status" value="1"/>
</dbReference>
<protein>
    <submittedName>
        <fullName evidence="1">Type I-F CRISPR-associated endoribonuclease Cas6/Csy4</fullName>
    </submittedName>
</protein>
<dbReference type="InterPro" id="IPR042564">
    <property type="entry name" value="CRISPR-Cas6/Csy4_sf"/>
</dbReference>
<evidence type="ECO:0000313" key="1">
    <source>
        <dbReference type="EMBL" id="MBN4068598.1"/>
    </source>
</evidence>
<proteinExistence type="predicted"/>
<dbReference type="Proteomes" id="UP000717534">
    <property type="component" value="Unassembled WGS sequence"/>
</dbReference>
<gene>
    <name evidence="1" type="primary">cas6f</name>
    <name evidence="1" type="ORF">JYU06_03635</name>
</gene>
<dbReference type="CDD" id="cd09739">
    <property type="entry name" value="Cas6_I-F"/>
    <property type="match status" value="1"/>
</dbReference>
<reference evidence="1 2" key="1">
    <citation type="submission" date="2021-02" db="EMBL/GenBank/DDBJ databases">
        <title>Activity-based single-cell genomes from oceanic crustal fluid captures similar information to metagenomic and metatranscriptomic surveys with orders of magnitude less sampling.</title>
        <authorList>
            <person name="D'Angelo T.S."/>
            <person name="Orcutt B.N."/>
        </authorList>
    </citation>
    <scope>NUCLEOTIDE SEQUENCE [LARGE SCALE GENOMIC DNA]</scope>
    <source>
        <strain evidence="1">AH-315-G02</strain>
    </source>
</reference>
<dbReference type="InterPro" id="IPR013396">
    <property type="entry name" value="CRISPR-assoc_prot_Csy4"/>
</dbReference>
<name>A0ABS3AV03_9BACT</name>
<organism evidence="1 2">
    <name type="scientific">Desulfotalea psychrophila</name>
    <dbReference type="NCBI Taxonomy" id="84980"/>
    <lineage>
        <taxon>Bacteria</taxon>
        <taxon>Pseudomonadati</taxon>
        <taxon>Thermodesulfobacteriota</taxon>
        <taxon>Desulfobulbia</taxon>
        <taxon>Desulfobulbales</taxon>
        <taxon>Desulfocapsaceae</taxon>
        <taxon>Desulfotalea</taxon>
    </lineage>
</organism>
<comment type="caution">
    <text evidence="1">The sequence shown here is derived from an EMBL/GenBank/DDBJ whole genome shotgun (WGS) entry which is preliminary data.</text>
</comment>
<dbReference type="EMBL" id="JAFITO010000028">
    <property type="protein sequence ID" value="MBN4068598.1"/>
    <property type="molecule type" value="Genomic_DNA"/>
</dbReference>
<dbReference type="Pfam" id="PF09618">
    <property type="entry name" value="Cas_Csy4"/>
    <property type="match status" value="1"/>
</dbReference>
<dbReference type="Gene3D" id="3.30.70.2540">
    <property type="entry name" value="CRISPR-associated endoribonuclease Cas6/Csy4"/>
    <property type="match status" value="1"/>
</dbReference>
<keyword evidence="2" id="KW-1185">Reference proteome</keyword>
<sequence length="194" mass="22543">MKCYIEITLLPGIEIPIYFLWEKVYQQLHLALVEIQDDNGVVRVGVSFPEYDEKKYQLGCKLRLFAPSKKDLEALNIHKWLSRLTDYIHVTSIREVPGKPAGYAFFKRIQTKSSNTRLARRKAKREGISYEDAFSSLSKRREQISKVPYLHFKSLSTDKRYRLMIACVETEQRNSHGDVFSTYGLSAKSPVPMF</sequence>